<accession>A0A1S9N136</accession>
<organism evidence="1 2">
    <name type="scientific">Clostridium beijerinckii</name>
    <name type="common">Clostridium MP</name>
    <dbReference type="NCBI Taxonomy" id="1520"/>
    <lineage>
        <taxon>Bacteria</taxon>
        <taxon>Bacillati</taxon>
        <taxon>Bacillota</taxon>
        <taxon>Clostridia</taxon>
        <taxon>Eubacteriales</taxon>
        <taxon>Clostridiaceae</taxon>
        <taxon>Clostridium</taxon>
    </lineage>
</organism>
<dbReference type="EMBL" id="MWMH01000010">
    <property type="protein sequence ID" value="OOP71152.1"/>
    <property type="molecule type" value="Genomic_DNA"/>
</dbReference>
<comment type="caution">
    <text evidence="1">The sequence shown here is derived from an EMBL/GenBank/DDBJ whole genome shotgun (WGS) entry which is preliminary data.</text>
</comment>
<sequence length="73" mass="8737">MCYLLTSIDYDNKSKISFITFNNDLINKIPEELKEFTVQKETLIDDIDKILQWLEYEKKKRDIEFVHGIAKPL</sequence>
<protein>
    <submittedName>
        <fullName evidence="1">Uncharacterized protein</fullName>
    </submittedName>
</protein>
<dbReference type="AlphaFoldDB" id="A0A1S9N136"/>
<dbReference type="RefSeq" id="WP_078117233.1">
    <property type="nucleotide sequence ID" value="NZ_MWMH01000010.1"/>
</dbReference>
<reference evidence="1 2" key="1">
    <citation type="submission" date="2017-02" db="EMBL/GenBank/DDBJ databases">
        <title>Genome sequence of Clostridium beijerinckii Br21.</title>
        <authorList>
            <person name="Fonseca B.C."/>
            <person name="Guazzaroni M.E."/>
            <person name="Riano-Pachon D.M."/>
            <person name="Reginatto V."/>
        </authorList>
    </citation>
    <scope>NUCLEOTIDE SEQUENCE [LARGE SCALE GENOMIC DNA]</scope>
    <source>
        <strain evidence="1 2">Br21</strain>
    </source>
</reference>
<evidence type="ECO:0000313" key="1">
    <source>
        <dbReference type="EMBL" id="OOP71152.1"/>
    </source>
</evidence>
<proteinExistence type="predicted"/>
<name>A0A1S9N136_CLOBE</name>
<dbReference type="Proteomes" id="UP000190959">
    <property type="component" value="Unassembled WGS sequence"/>
</dbReference>
<evidence type="ECO:0000313" key="2">
    <source>
        <dbReference type="Proteomes" id="UP000190959"/>
    </source>
</evidence>
<gene>
    <name evidence="1" type="ORF">CBEIBR21_23070</name>
</gene>